<dbReference type="GO" id="GO:0003723">
    <property type="term" value="F:RNA binding"/>
    <property type="evidence" value="ECO:0007669"/>
    <property type="project" value="UniProtKB-UniRule"/>
</dbReference>
<dbReference type="RefSeq" id="WP_181470689.1">
    <property type="nucleotide sequence ID" value="NZ_JACEFG010000001.1"/>
</dbReference>
<comment type="similarity">
    <text evidence="1 6">Belongs to the NusB family.</text>
</comment>
<keyword evidence="2 6" id="KW-0889">Transcription antitermination</keyword>
<evidence type="ECO:0000313" key="9">
    <source>
        <dbReference type="Proteomes" id="UP000571017"/>
    </source>
</evidence>
<evidence type="ECO:0000259" key="7">
    <source>
        <dbReference type="Pfam" id="PF01029"/>
    </source>
</evidence>
<dbReference type="EMBL" id="JACEFG010000001">
    <property type="protein sequence ID" value="MBA2173642.1"/>
    <property type="molecule type" value="Genomic_DNA"/>
</dbReference>
<evidence type="ECO:0000256" key="5">
    <source>
        <dbReference type="ARBA" id="ARBA00023163"/>
    </source>
</evidence>
<comment type="function">
    <text evidence="6">Involved in transcription antitermination. Required for transcription of ribosomal RNA (rRNA) genes. Binds specifically to the boxA antiterminator sequence of the ribosomal RNA (rrn) operons.</text>
</comment>
<dbReference type="Gene3D" id="1.10.940.10">
    <property type="entry name" value="NusB-like"/>
    <property type="match status" value="1"/>
</dbReference>
<dbReference type="InterPro" id="IPR035926">
    <property type="entry name" value="NusB-like_sf"/>
</dbReference>
<gene>
    <name evidence="6 8" type="primary">nusB</name>
    <name evidence="8" type="ORF">H0266_01905</name>
</gene>
<organism evidence="8 9">
    <name type="scientific">Halobacillus locisalis</name>
    <dbReference type="NCBI Taxonomy" id="220753"/>
    <lineage>
        <taxon>Bacteria</taxon>
        <taxon>Bacillati</taxon>
        <taxon>Bacillota</taxon>
        <taxon>Bacilli</taxon>
        <taxon>Bacillales</taxon>
        <taxon>Bacillaceae</taxon>
        <taxon>Halobacillus</taxon>
    </lineage>
</organism>
<evidence type="ECO:0000313" key="8">
    <source>
        <dbReference type="EMBL" id="MBA2173642.1"/>
    </source>
</evidence>
<dbReference type="PANTHER" id="PTHR11078:SF3">
    <property type="entry name" value="ANTITERMINATION NUSB DOMAIN-CONTAINING PROTEIN"/>
    <property type="match status" value="1"/>
</dbReference>
<evidence type="ECO:0000256" key="4">
    <source>
        <dbReference type="ARBA" id="ARBA00023015"/>
    </source>
</evidence>
<feature type="domain" description="NusB/RsmB/TIM44" evidence="7">
    <location>
        <begin position="5"/>
        <end position="124"/>
    </location>
</feature>
<accession>A0A838CN84</accession>
<keyword evidence="5 6" id="KW-0804">Transcription</keyword>
<proteinExistence type="inferred from homology"/>
<keyword evidence="3 6" id="KW-0694">RNA-binding</keyword>
<dbReference type="GO" id="GO:0031564">
    <property type="term" value="P:transcription antitermination"/>
    <property type="evidence" value="ECO:0007669"/>
    <property type="project" value="UniProtKB-KW"/>
</dbReference>
<dbReference type="SUPFAM" id="SSF48013">
    <property type="entry name" value="NusB-like"/>
    <property type="match status" value="1"/>
</dbReference>
<dbReference type="Pfam" id="PF01029">
    <property type="entry name" value="NusB"/>
    <property type="match status" value="1"/>
</dbReference>
<protein>
    <recommendedName>
        <fullName evidence="6">Transcription antitermination protein NusB</fullName>
    </recommendedName>
    <alternativeName>
        <fullName evidence="6">Antitermination factor NusB</fullName>
    </alternativeName>
</protein>
<keyword evidence="4 6" id="KW-0805">Transcription regulation</keyword>
<dbReference type="NCBIfam" id="TIGR01951">
    <property type="entry name" value="nusB"/>
    <property type="match status" value="1"/>
</dbReference>
<evidence type="ECO:0000256" key="3">
    <source>
        <dbReference type="ARBA" id="ARBA00022884"/>
    </source>
</evidence>
<dbReference type="GO" id="GO:0006353">
    <property type="term" value="P:DNA-templated transcription termination"/>
    <property type="evidence" value="ECO:0007669"/>
    <property type="project" value="UniProtKB-UniRule"/>
</dbReference>
<dbReference type="AlphaFoldDB" id="A0A838CN84"/>
<dbReference type="PANTHER" id="PTHR11078">
    <property type="entry name" value="N UTILIZATION SUBSTANCE PROTEIN B-RELATED"/>
    <property type="match status" value="1"/>
</dbReference>
<keyword evidence="9" id="KW-1185">Reference proteome</keyword>
<name>A0A838CN84_9BACI</name>
<dbReference type="HAMAP" id="MF_00073">
    <property type="entry name" value="NusB"/>
    <property type="match status" value="1"/>
</dbReference>
<dbReference type="InterPro" id="IPR006027">
    <property type="entry name" value="NusB_RsmB_TIM44"/>
</dbReference>
<comment type="caution">
    <text evidence="8">The sequence shown here is derived from an EMBL/GenBank/DDBJ whole genome shotgun (WGS) entry which is preliminary data.</text>
</comment>
<dbReference type="Proteomes" id="UP000571017">
    <property type="component" value="Unassembled WGS sequence"/>
</dbReference>
<evidence type="ECO:0000256" key="6">
    <source>
        <dbReference type="HAMAP-Rule" id="MF_00073"/>
    </source>
</evidence>
<evidence type="ECO:0000256" key="1">
    <source>
        <dbReference type="ARBA" id="ARBA00005952"/>
    </source>
</evidence>
<evidence type="ECO:0000256" key="2">
    <source>
        <dbReference type="ARBA" id="ARBA00022814"/>
    </source>
</evidence>
<dbReference type="InterPro" id="IPR011605">
    <property type="entry name" value="NusB_fam"/>
</dbReference>
<dbReference type="GO" id="GO:0005829">
    <property type="term" value="C:cytosol"/>
    <property type="evidence" value="ECO:0007669"/>
    <property type="project" value="TreeGrafter"/>
</dbReference>
<reference evidence="8 9" key="1">
    <citation type="journal article" date="2004" name="Extremophiles">
        <title>Halobacillus locisalis sp. nov., a halophilic bacterium isolated from a marine solar saltern of the Yellow Sea in Korea.</title>
        <authorList>
            <person name="Yoon J.H."/>
            <person name="Kang K.H."/>
            <person name="Oh T.K."/>
            <person name="Park Y.H."/>
        </authorList>
    </citation>
    <scope>NUCLEOTIDE SEQUENCE [LARGE SCALE GENOMIC DNA]</scope>
    <source>
        <strain evidence="8 9">KCTC 3788</strain>
    </source>
</reference>
<sequence>MKRRTAREKAFQALFQMNNSEMDTDEAIEHVVEDPTVDSFLYELVHGVIDHRKELDEWIASHLDTWSFDRIPKVEKTALRMAAFEMKHNEEVPNQVAINEAVELAKIFGEEDSGKFVNGVLSKML</sequence>
<dbReference type="CDD" id="cd00619">
    <property type="entry name" value="Terminator_NusB"/>
    <property type="match status" value="1"/>
</dbReference>